<evidence type="ECO:0000313" key="3">
    <source>
        <dbReference type="Proteomes" id="UP001288320"/>
    </source>
</evidence>
<dbReference type="Proteomes" id="UP001288320">
    <property type="component" value="Unassembled WGS sequence"/>
</dbReference>
<feature type="region of interest" description="Disordered" evidence="1">
    <location>
        <begin position="73"/>
        <end position="126"/>
    </location>
</feature>
<name>A0AAW9HRQ1_9ACTO</name>
<protein>
    <submittedName>
        <fullName evidence="2">Uncharacterized protein</fullName>
    </submittedName>
</protein>
<accession>A0AAW9HRQ1</accession>
<evidence type="ECO:0000256" key="1">
    <source>
        <dbReference type="SAM" id="MobiDB-lite"/>
    </source>
</evidence>
<evidence type="ECO:0000313" key="2">
    <source>
        <dbReference type="EMBL" id="MDY5141548.1"/>
    </source>
</evidence>
<gene>
    <name evidence="2" type="ORF">R6G74_09550</name>
</gene>
<proteinExistence type="predicted"/>
<sequence length="261" mass="27485">MSLMNWALEVATAHPELAGALVNADGPWLDVLLPDGRTFRFRPFEMIDPDAPEDSRRALLNRLITIGVSGATTPQVTEGAAGSAQPGAASSARNGANAGGAATGTGAAAGSSAPEMPGTPPGRGQKNLSWREIFAQFFGTMDPSDPGFPHRDPALDELAEEQGDAEGPIMPIVRAADYFTRVNRREDDSFIYLPLTDFVGVGLARDTPDNIIPLYFSDLDLIPGTDDVGPLFGHAVESLRGLNAQSGYAALELVVMMYAGA</sequence>
<dbReference type="AlphaFoldDB" id="A0AAW9HRQ1"/>
<feature type="compositionally biased region" description="Low complexity" evidence="1">
    <location>
        <begin position="79"/>
        <end position="96"/>
    </location>
</feature>
<comment type="caution">
    <text evidence="2">The sequence shown here is derived from an EMBL/GenBank/DDBJ whole genome shotgun (WGS) entry which is preliminary data.</text>
</comment>
<feature type="non-terminal residue" evidence="2">
    <location>
        <position position="261"/>
    </location>
</feature>
<dbReference type="EMBL" id="JAWNFV010000044">
    <property type="protein sequence ID" value="MDY5141548.1"/>
    <property type="molecule type" value="Genomic_DNA"/>
</dbReference>
<feature type="compositionally biased region" description="Low complexity" evidence="1">
    <location>
        <begin position="104"/>
        <end position="113"/>
    </location>
</feature>
<organism evidence="2 3">
    <name type="scientific">Actinotignum timonense</name>
    <dbReference type="NCBI Taxonomy" id="1870995"/>
    <lineage>
        <taxon>Bacteria</taxon>
        <taxon>Bacillati</taxon>
        <taxon>Actinomycetota</taxon>
        <taxon>Actinomycetes</taxon>
        <taxon>Actinomycetales</taxon>
        <taxon>Actinomycetaceae</taxon>
        <taxon>Actinotignum</taxon>
    </lineage>
</organism>
<reference evidence="2" key="1">
    <citation type="submission" date="2023-10" db="EMBL/GenBank/DDBJ databases">
        <title>Whole Genome based description of the genera Actinobaculum and Actinotignum reveals a complex phylogenetic relationship within the species included in the genus Actinotignum.</title>
        <authorList>
            <person name="Jensen C.S."/>
            <person name="Dargis R."/>
            <person name="Kemp M."/>
            <person name="Christensen J.J."/>
        </authorList>
    </citation>
    <scope>NUCLEOTIDE SEQUENCE</scope>
    <source>
        <strain evidence="2">SLA_B245</strain>
    </source>
</reference>